<organism evidence="2 3">
    <name type="scientific">Cirrhinus molitorella</name>
    <name type="common">mud carp</name>
    <dbReference type="NCBI Taxonomy" id="172907"/>
    <lineage>
        <taxon>Eukaryota</taxon>
        <taxon>Metazoa</taxon>
        <taxon>Chordata</taxon>
        <taxon>Craniata</taxon>
        <taxon>Vertebrata</taxon>
        <taxon>Euteleostomi</taxon>
        <taxon>Actinopterygii</taxon>
        <taxon>Neopterygii</taxon>
        <taxon>Teleostei</taxon>
        <taxon>Ostariophysi</taxon>
        <taxon>Cypriniformes</taxon>
        <taxon>Cyprinidae</taxon>
        <taxon>Labeoninae</taxon>
        <taxon>Labeonini</taxon>
        <taxon>Cirrhinus</taxon>
    </lineage>
</organism>
<evidence type="ECO:0000313" key="2">
    <source>
        <dbReference type="EMBL" id="KAK2872191.1"/>
    </source>
</evidence>
<sequence length="101" mass="11153">MCALATGINRLNQQGKWTGATLPGHVTQRPSHRNTTEGERAGEIQVSASRFNPFGVRWGATQSDARRSWRARGSACESVRGHMGRLWTGVMSLGFSRIRNL</sequence>
<gene>
    <name evidence="2" type="ORF">Q8A67_022088</name>
</gene>
<dbReference type="AlphaFoldDB" id="A0AA88TAT4"/>
<dbReference type="Proteomes" id="UP001187343">
    <property type="component" value="Unassembled WGS sequence"/>
</dbReference>
<dbReference type="EMBL" id="JAUYZG010000022">
    <property type="protein sequence ID" value="KAK2872191.1"/>
    <property type="molecule type" value="Genomic_DNA"/>
</dbReference>
<name>A0AA88TAT4_9TELE</name>
<reference evidence="2" key="1">
    <citation type="submission" date="2023-08" db="EMBL/GenBank/DDBJ databases">
        <title>Chromosome-level Genome Assembly of mud carp (Cirrhinus molitorella).</title>
        <authorList>
            <person name="Liu H."/>
        </authorList>
    </citation>
    <scope>NUCLEOTIDE SEQUENCE</scope>
    <source>
        <strain evidence="2">Prfri</strain>
        <tissue evidence="2">Muscle</tissue>
    </source>
</reference>
<evidence type="ECO:0000256" key="1">
    <source>
        <dbReference type="SAM" id="MobiDB-lite"/>
    </source>
</evidence>
<comment type="caution">
    <text evidence="2">The sequence shown here is derived from an EMBL/GenBank/DDBJ whole genome shotgun (WGS) entry which is preliminary data.</text>
</comment>
<protein>
    <submittedName>
        <fullName evidence="2">Uncharacterized protein</fullName>
    </submittedName>
</protein>
<evidence type="ECO:0000313" key="3">
    <source>
        <dbReference type="Proteomes" id="UP001187343"/>
    </source>
</evidence>
<keyword evidence="3" id="KW-1185">Reference proteome</keyword>
<accession>A0AA88TAT4</accession>
<feature type="region of interest" description="Disordered" evidence="1">
    <location>
        <begin position="14"/>
        <end position="44"/>
    </location>
</feature>
<proteinExistence type="predicted"/>